<dbReference type="AlphaFoldDB" id="A0A8H6A4J2"/>
<comment type="caution">
    <text evidence="2">The sequence shown here is derived from an EMBL/GenBank/DDBJ whole genome shotgun (WGS) entry which is preliminary data.</text>
</comment>
<sequence>MGEEKRSRTGRTMDWSRNPDDGLSQFSSPGSRYWILNRHDPDGPSPAKGARDEPGPRKARLEEE</sequence>
<evidence type="ECO:0000256" key="1">
    <source>
        <dbReference type="SAM" id="MobiDB-lite"/>
    </source>
</evidence>
<organism evidence="2 3">
    <name type="scientific">Petromyces alliaceus</name>
    <name type="common">Aspergillus alliaceus</name>
    <dbReference type="NCBI Taxonomy" id="209559"/>
    <lineage>
        <taxon>Eukaryota</taxon>
        <taxon>Fungi</taxon>
        <taxon>Dikarya</taxon>
        <taxon>Ascomycota</taxon>
        <taxon>Pezizomycotina</taxon>
        <taxon>Eurotiomycetes</taxon>
        <taxon>Eurotiomycetidae</taxon>
        <taxon>Eurotiales</taxon>
        <taxon>Aspergillaceae</taxon>
        <taxon>Aspergillus</taxon>
        <taxon>Aspergillus subgen. Circumdati</taxon>
    </lineage>
</organism>
<reference evidence="2 3" key="1">
    <citation type="submission" date="2019-04" db="EMBL/GenBank/DDBJ databases">
        <title>Aspergillus burnettii sp. nov., novel species from soil in southeast Queensland.</title>
        <authorList>
            <person name="Gilchrist C.L.M."/>
            <person name="Pitt J.I."/>
            <person name="Lange L."/>
            <person name="Lacey H.J."/>
            <person name="Vuong D."/>
            <person name="Midgley D.J."/>
            <person name="Greenfield P."/>
            <person name="Bradbury M."/>
            <person name="Lacey E."/>
            <person name="Busk P.K."/>
            <person name="Pilgaard B."/>
            <person name="Chooi Y.H."/>
            <person name="Piggott A.M."/>
        </authorList>
    </citation>
    <scope>NUCLEOTIDE SEQUENCE [LARGE SCALE GENOMIC DNA]</scope>
    <source>
        <strain evidence="2 3">FRR 5400</strain>
    </source>
</reference>
<evidence type="ECO:0000313" key="3">
    <source>
        <dbReference type="Proteomes" id="UP000541154"/>
    </source>
</evidence>
<gene>
    <name evidence="2" type="ORF">ETB97_001464</name>
</gene>
<accession>A0A8H6A4J2</accession>
<keyword evidence="3" id="KW-1185">Reference proteome</keyword>
<evidence type="ECO:0000313" key="2">
    <source>
        <dbReference type="EMBL" id="KAF5860455.1"/>
    </source>
</evidence>
<feature type="region of interest" description="Disordered" evidence="1">
    <location>
        <begin position="1"/>
        <end position="64"/>
    </location>
</feature>
<dbReference type="EMBL" id="SPNV01000129">
    <property type="protein sequence ID" value="KAF5860455.1"/>
    <property type="molecule type" value="Genomic_DNA"/>
</dbReference>
<feature type="compositionally biased region" description="Basic and acidic residues" evidence="1">
    <location>
        <begin position="49"/>
        <end position="64"/>
    </location>
</feature>
<dbReference type="Proteomes" id="UP000541154">
    <property type="component" value="Unassembled WGS sequence"/>
</dbReference>
<proteinExistence type="predicted"/>
<protein>
    <submittedName>
        <fullName evidence="2">Uncharacterized protein</fullName>
    </submittedName>
</protein>
<name>A0A8H6A4J2_PETAA</name>